<accession>A0A8H8NNL0</accession>
<evidence type="ECO:0000313" key="2">
    <source>
        <dbReference type="Proteomes" id="UP000650533"/>
    </source>
</evidence>
<reference evidence="1" key="1">
    <citation type="submission" date="2020-05" db="EMBL/GenBank/DDBJ databases">
        <title>Evolutionary and genomic comparisons of hybrid uninucleate and nonhybrid Rhizoctonia fungi.</title>
        <authorList>
            <person name="Li C."/>
            <person name="Chen X."/>
        </authorList>
    </citation>
    <scope>NUCLEOTIDE SEQUENCE</scope>
    <source>
        <strain evidence="1">AG-1 IA</strain>
    </source>
</reference>
<dbReference type="GeneID" id="67026218"/>
<proteinExistence type="predicted"/>
<dbReference type="Proteomes" id="UP000650533">
    <property type="component" value="Chromosome 1"/>
</dbReference>
<protein>
    <submittedName>
        <fullName evidence="1">Uncharacterized protein</fullName>
    </submittedName>
</protein>
<dbReference type="AlphaFoldDB" id="A0A8H8NNL0"/>
<dbReference type="EMBL" id="CP059658">
    <property type="protein sequence ID" value="QRW15937.1"/>
    <property type="molecule type" value="Genomic_DNA"/>
</dbReference>
<dbReference type="RefSeq" id="XP_043176174.1">
    <property type="nucleotide sequence ID" value="XM_043323755.1"/>
</dbReference>
<organism evidence="1 2">
    <name type="scientific">Rhizoctonia solani</name>
    <dbReference type="NCBI Taxonomy" id="456999"/>
    <lineage>
        <taxon>Eukaryota</taxon>
        <taxon>Fungi</taxon>
        <taxon>Dikarya</taxon>
        <taxon>Basidiomycota</taxon>
        <taxon>Agaricomycotina</taxon>
        <taxon>Agaricomycetes</taxon>
        <taxon>Cantharellales</taxon>
        <taxon>Ceratobasidiaceae</taxon>
        <taxon>Rhizoctonia</taxon>
    </lineage>
</organism>
<evidence type="ECO:0000313" key="1">
    <source>
        <dbReference type="EMBL" id="QRW15937.1"/>
    </source>
</evidence>
<dbReference type="KEGG" id="rsx:RhiXN_03938"/>
<name>A0A8H8NNL0_9AGAM</name>
<gene>
    <name evidence="1" type="ORF">RhiXN_03938</name>
</gene>
<sequence>MDNLEEFQSKLTPCSTSYPNFKEVFQCSPFSSRILENILSRISSSNGTAFRLQRAMFPEEGLTRVAQMRQQLGDALSLLHLPASRELLIRVQPLLSGLTQAASVTRSPIIRINIRPVRLSAEACSKDNQTSPG</sequence>